<comment type="caution">
    <text evidence="3">The sequence shown here is derived from an EMBL/GenBank/DDBJ whole genome shotgun (WGS) entry which is preliminary data.</text>
</comment>
<accession>A0AAW2XFC9</accession>
<feature type="domain" description="UFSP1/2/DUB catalytic" evidence="2">
    <location>
        <begin position="271"/>
        <end position="379"/>
    </location>
</feature>
<dbReference type="PANTHER" id="PTHR48153">
    <property type="entry name" value="UFM1-SPECIFIC PROTEASE 2"/>
    <property type="match status" value="1"/>
</dbReference>
<dbReference type="AlphaFoldDB" id="A0AAW2XFC9"/>
<feature type="domain" description="UFSP1/2/DUB catalytic" evidence="2">
    <location>
        <begin position="107"/>
        <end position="221"/>
    </location>
</feature>
<name>A0AAW2XFC9_9LAMI</name>
<organism evidence="3">
    <name type="scientific">Sesamum latifolium</name>
    <dbReference type="NCBI Taxonomy" id="2727402"/>
    <lineage>
        <taxon>Eukaryota</taxon>
        <taxon>Viridiplantae</taxon>
        <taxon>Streptophyta</taxon>
        <taxon>Embryophyta</taxon>
        <taxon>Tracheophyta</taxon>
        <taxon>Spermatophyta</taxon>
        <taxon>Magnoliopsida</taxon>
        <taxon>eudicotyledons</taxon>
        <taxon>Gunneridae</taxon>
        <taxon>Pentapetalae</taxon>
        <taxon>asterids</taxon>
        <taxon>lamiids</taxon>
        <taxon>Lamiales</taxon>
        <taxon>Pedaliaceae</taxon>
        <taxon>Sesamum</taxon>
    </lineage>
</organism>
<dbReference type="EMBL" id="JACGWN010000004">
    <property type="protein sequence ID" value="KAL0452345.1"/>
    <property type="molecule type" value="Genomic_DNA"/>
</dbReference>
<dbReference type="InterPro" id="IPR012462">
    <property type="entry name" value="UFSP1/2_DUB_cat"/>
</dbReference>
<evidence type="ECO:0000313" key="3">
    <source>
        <dbReference type="EMBL" id="KAL0452345.1"/>
    </source>
</evidence>
<dbReference type="GO" id="GO:0019783">
    <property type="term" value="F:ubiquitin-like protein peptidase activity"/>
    <property type="evidence" value="ECO:0007669"/>
    <property type="project" value="TreeGrafter"/>
</dbReference>
<reference evidence="3" key="2">
    <citation type="journal article" date="2024" name="Plant">
        <title>Genomic evolution and insights into agronomic trait innovations of Sesamum species.</title>
        <authorList>
            <person name="Miao H."/>
            <person name="Wang L."/>
            <person name="Qu L."/>
            <person name="Liu H."/>
            <person name="Sun Y."/>
            <person name="Le M."/>
            <person name="Wang Q."/>
            <person name="Wei S."/>
            <person name="Zheng Y."/>
            <person name="Lin W."/>
            <person name="Duan Y."/>
            <person name="Cao H."/>
            <person name="Xiong S."/>
            <person name="Wang X."/>
            <person name="Wei L."/>
            <person name="Li C."/>
            <person name="Ma Q."/>
            <person name="Ju M."/>
            <person name="Zhao R."/>
            <person name="Li G."/>
            <person name="Mu C."/>
            <person name="Tian Q."/>
            <person name="Mei H."/>
            <person name="Zhang T."/>
            <person name="Gao T."/>
            <person name="Zhang H."/>
        </authorList>
    </citation>
    <scope>NUCLEOTIDE SEQUENCE</scope>
    <source>
        <strain evidence="3">KEN1</strain>
    </source>
</reference>
<gene>
    <name evidence="3" type="ORF">Slati_1212600</name>
</gene>
<dbReference type="Pfam" id="PF07910">
    <property type="entry name" value="Peptidase_C78"/>
    <property type="match status" value="2"/>
</dbReference>
<proteinExistence type="predicted"/>
<evidence type="ECO:0000256" key="1">
    <source>
        <dbReference type="ARBA" id="ARBA00022801"/>
    </source>
</evidence>
<evidence type="ECO:0000259" key="2">
    <source>
        <dbReference type="Pfam" id="PF07910"/>
    </source>
</evidence>
<reference evidence="3" key="1">
    <citation type="submission" date="2020-06" db="EMBL/GenBank/DDBJ databases">
        <authorList>
            <person name="Li T."/>
            <person name="Hu X."/>
            <person name="Zhang T."/>
            <person name="Song X."/>
            <person name="Zhang H."/>
            <person name="Dai N."/>
            <person name="Sheng W."/>
            <person name="Hou X."/>
            <person name="Wei L."/>
        </authorList>
    </citation>
    <scope>NUCLEOTIDE SEQUENCE</scope>
    <source>
        <strain evidence="3">KEN1</strain>
        <tissue evidence="3">Leaf</tissue>
    </source>
</reference>
<protein>
    <submittedName>
        <fullName evidence="3">Zinc finger-containing ubiquitin peptidase 1</fullName>
    </submittedName>
</protein>
<sequence>MDFSTCPICNFSIPSPELERHVDEHFSDEDYARDFEFAQQIARTPPTLPRINSSFGGDARITEGVGNTCDEKHASLFRSQSKESFYKVEGGLMTMLRKCLELESENSTSILSGHVDHFQSTDSWDAGWGCGWRNIQMLSSHLIAQRKEAREVLYGGCGFVPSIGSLQRWLELAWEKGFDTPGADDFDQKIYGKRNWIGTTECAAILRSFGLRARIVDFSSRDFELASSAPHLGSDTAKLSQVYGPMDTFLSTGKLDLLPTVSSANQRHSSISSKDKGHQMLTECGWNYFSGNNVSKSSDRRVVLSEKAPLYFQHDGHSRTIVGIQAKHQKNGKQQYNLLIFDPAEKTGALVRSFRENVGWQKLIKRGVHTLKKPQYQLCFIEPGIAHGEELEELKILHSTRHEF</sequence>
<dbReference type="PANTHER" id="PTHR48153:SF4">
    <property type="entry name" value="UBIQUITIN CARBOXYL-TERMINAL HYDROLASE MUG105"/>
    <property type="match status" value="1"/>
</dbReference>
<keyword evidence="1" id="KW-0378">Hydrolase</keyword>
<dbReference type="Gene3D" id="3.90.70.130">
    <property type="match status" value="1"/>
</dbReference>